<dbReference type="InterPro" id="IPR051911">
    <property type="entry name" value="SDR_oxidoreductase"/>
</dbReference>
<dbReference type="SUPFAM" id="SSF51735">
    <property type="entry name" value="NAD(P)-binding Rossmann-fold domains"/>
    <property type="match status" value="1"/>
</dbReference>
<dbReference type="InterPro" id="IPR036291">
    <property type="entry name" value="NAD(P)-bd_dom_sf"/>
</dbReference>
<accession>A0ABP9ERX7</accession>
<dbReference type="PROSITE" id="PS00061">
    <property type="entry name" value="ADH_SHORT"/>
    <property type="match status" value="1"/>
</dbReference>
<evidence type="ECO:0000256" key="2">
    <source>
        <dbReference type="ARBA" id="ARBA00023002"/>
    </source>
</evidence>
<comment type="caution">
    <text evidence="5">The sequence shown here is derived from an EMBL/GenBank/DDBJ whole genome shotgun (WGS) entry which is preliminary data.</text>
</comment>
<dbReference type="PRINTS" id="PR00081">
    <property type="entry name" value="GDHRDH"/>
</dbReference>
<evidence type="ECO:0000259" key="4">
    <source>
        <dbReference type="SMART" id="SM00822"/>
    </source>
</evidence>
<dbReference type="InterPro" id="IPR057326">
    <property type="entry name" value="KR_dom"/>
</dbReference>
<dbReference type="InterPro" id="IPR020904">
    <property type="entry name" value="Sc_DH/Rdtase_CS"/>
</dbReference>
<dbReference type="Proteomes" id="UP001501752">
    <property type="component" value="Unassembled WGS sequence"/>
</dbReference>
<keyword evidence="2" id="KW-0560">Oxidoreductase</keyword>
<comment type="similarity">
    <text evidence="1 3">Belongs to the short-chain dehydrogenases/reductases (SDR) family.</text>
</comment>
<dbReference type="Pfam" id="PF00106">
    <property type="entry name" value="adh_short"/>
    <property type="match status" value="1"/>
</dbReference>
<dbReference type="PANTHER" id="PTHR43976">
    <property type="entry name" value="SHORT CHAIN DEHYDROGENASE"/>
    <property type="match status" value="1"/>
</dbReference>
<gene>
    <name evidence="5" type="ORF">GCM10023235_73450</name>
</gene>
<dbReference type="PRINTS" id="PR00080">
    <property type="entry name" value="SDRFAMILY"/>
</dbReference>
<organism evidence="5 6">
    <name type="scientific">Kitasatospora terrestris</name>
    <dbReference type="NCBI Taxonomy" id="258051"/>
    <lineage>
        <taxon>Bacteria</taxon>
        <taxon>Bacillati</taxon>
        <taxon>Actinomycetota</taxon>
        <taxon>Actinomycetes</taxon>
        <taxon>Kitasatosporales</taxon>
        <taxon>Streptomycetaceae</taxon>
        <taxon>Kitasatospora</taxon>
    </lineage>
</organism>
<dbReference type="PANTHER" id="PTHR43976:SF16">
    <property type="entry name" value="SHORT-CHAIN DEHYDROGENASE_REDUCTASE FAMILY PROTEIN"/>
    <property type="match status" value="1"/>
</dbReference>
<dbReference type="CDD" id="cd05374">
    <property type="entry name" value="17beta-HSD-like_SDR_c"/>
    <property type="match status" value="1"/>
</dbReference>
<dbReference type="RefSeq" id="WP_345701250.1">
    <property type="nucleotide sequence ID" value="NZ_BAABIS010000001.1"/>
</dbReference>
<evidence type="ECO:0000313" key="6">
    <source>
        <dbReference type="Proteomes" id="UP001501752"/>
    </source>
</evidence>
<evidence type="ECO:0000313" key="5">
    <source>
        <dbReference type="EMBL" id="GAA4882248.1"/>
    </source>
</evidence>
<keyword evidence="6" id="KW-1185">Reference proteome</keyword>
<proteinExistence type="inferred from homology"/>
<evidence type="ECO:0000256" key="3">
    <source>
        <dbReference type="RuleBase" id="RU000363"/>
    </source>
</evidence>
<protein>
    <submittedName>
        <fullName evidence="5">Oxidoreductase</fullName>
    </submittedName>
</protein>
<evidence type="ECO:0000256" key="1">
    <source>
        <dbReference type="ARBA" id="ARBA00006484"/>
    </source>
</evidence>
<dbReference type="EMBL" id="BAABIS010000001">
    <property type="protein sequence ID" value="GAA4882248.1"/>
    <property type="molecule type" value="Genomic_DNA"/>
</dbReference>
<reference evidence="6" key="1">
    <citation type="journal article" date="2019" name="Int. J. Syst. Evol. Microbiol.">
        <title>The Global Catalogue of Microorganisms (GCM) 10K type strain sequencing project: providing services to taxonomists for standard genome sequencing and annotation.</title>
        <authorList>
            <consortium name="The Broad Institute Genomics Platform"/>
            <consortium name="The Broad Institute Genome Sequencing Center for Infectious Disease"/>
            <person name="Wu L."/>
            <person name="Ma J."/>
        </authorList>
    </citation>
    <scope>NUCLEOTIDE SEQUENCE [LARGE SCALE GENOMIC DNA]</scope>
    <source>
        <strain evidence="6">JCM 13006</strain>
    </source>
</reference>
<dbReference type="InterPro" id="IPR002347">
    <property type="entry name" value="SDR_fam"/>
</dbReference>
<feature type="domain" description="Ketoreductase" evidence="4">
    <location>
        <begin position="3"/>
        <end position="179"/>
    </location>
</feature>
<dbReference type="Gene3D" id="3.40.50.720">
    <property type="entry name" value="NAD(P)-binding Rossmann-like Domain"/>
    <property type="match status" value="1"/>
</dbReference>
<name>A0ABP9ERX7_9ACTN</name>
<dbReference type="SMART" id="SM00822">
    <property type="entry name" value="PKS_KR"/>
    <property type="match status" value="1"/>
</dbReference>
<sequence length="284" mass="29742">MTRRWLVTGCSSGLGRALAAEAARAGDEVVATARKPASLEELVRAWPDRVTPVALDVRDEAQCEEAVRIAVDRLGGIDVLVNNAGNGIVGAVEEVSDNELRDQLETLVVGPWRLARLVLPVMRAQGAGHVVNVSSLAGRMAFPGLSAYVTGKYALEGMSQALAAEAGPFGIRVTVLEPGGYATHYGTSATEAAGRLPVYDEAVDQMLGSLRAMEQTPGLGRADDFAETVVRIVGTPAPTPLRVPIGPGAYEFLEPMHLAAGDELAAAKELIGTPEAWPAPAAEQ</sequence>